<evidence type="ECO:0000313" key="3">
    <source>
        <dbReference type="Proteomes" id="UP000593579"/>
    </source>
</evidence>
<dbReference type="Pfam" id="PF13966">
    <property type="entry name" value="zf-RVT"/>
    <property type="match status" value="1"/>
</dbReference>
<comment type="caution">
    <text evidence="2">The sequence shown here is derived from an EMBL/GenBank/DDBJ whole genome shotgun (WGS) entry which is preliminary data.</text>
</comment>
<dbReference type="InterPro" id="IPR026960">
    <property type="entry name" value="RVT-Znf"/>
</dbReference>
<protein>
    <recommendedName>
        <fullName evidence="1">Reverse transcriptase zinc-binding domain-containing protein</fullName>
    </recommendedName>
</protein>
<dbReference type="AlphaFoldDB" id="A0A7J9CX61"/>
<evidence type="ECO:0000259" key="1">
    <source>
        <dbReference type="Pfam" id="PF13966"/>
    </source>
</evidence>
<name>A0A7J9CX61_GOSGO</name>
<organism evidence="2 3">
    <name type="scientific">Gossypium gossypioides</name>
    <name type="common">Mexican cotton</name>
    <name type="synonym">Selera gossypioides</name>
    <dbReference type="NCBI Taxonomy" id="34282"/>
    <lineage>
        <taxon>Eukaryota</taxon>
        <taxon>Viridiplantae</taxon>
        <taxon>Streptophyta</taxon>
        <taxon>Embryophyta</taxon>
        <taxon>Tracheophyta</taxon>
        <taxon>Spermatophyta</taxon>
        <taxon>Magnoliopsida</taxon>
        <taxon>eudicotyledons</taxon>
        <taxon>Gunneridae</taxon>
        <taxon>Pentapetalae</taxon>
        <taxon>rosids</taxon>
        <taxon>malvids</taxon>
        <taxon>Malvales</taxon>
        <taxon>Malvaceae</taxon>
        <taxon>Malvoideae</taxon>
        <taxon>Gossypium</taxon>
    </lineage>
</organism>
<dbReference type="OrthoDB" id="1001780at2759"/>
<proteinExistence type="predicted"/>
<dbReference type="Proteomes" id="UP000593579">
    <property type="component" value="Unassembled WGS sequence"/>
</dbReference>
<accession>A0A7J9CX61</accession>
<gene>
    <name evidence="2" type="ORF">Gogos_021534</name>
</gene>
<sequence length="142" mass="16418">MNIWNDVWLPSPGDGRVKSQNIDLRYLTVADLIDSESVTWEKEVINRLFSDEQAERILSISLVSSNLKSRRLKEDALCPICKEEEEIVAHLFRDCAFTKPILQEAVIFTEDLDFREVCAEGDALTVRKKLRIRLVHCNEIEL</sequence>
<evidence type="ECO:0000313" key="2">
    <source>
        <dbReference type="EMBL" id="MBA0753067.1"/>
    </source>
</evidence>
<keyword evidence="3" id="KW-1185">Reference proteome</keyword>
<dbReference type="EMBL" id="JABEZY010080901">
    <property type="protein sequence ID" value="MBA0753067.1"/>
    <property type="molecule type" value="Genomic_DNA"/>
</dbReference>
<reference evidence="2 3" key="1">
    <citation type="journal article" date="2019" name="Genome Biol. Evol.">
        <title>Insights into the evolution of the New World diploid cottons (Gossypium, subgenus Houzingenia) based on genome sequencing.</title>
        <authorList>
            <person name="Grover C.E."/>
            <person name="Arick M.A. 2nd"/>
            <person name="Thrash A."/>
            <person name="Conover J.L."/>
            <person name="Sanders W.S."/>
            <person name="Peterson D.G."/>
            <person name="Frelichowski J.E."/>
            <person name="Scheffler J.A."/>
            <person name="Scheffler B.E."/>
            <person name="Wendel J.F."/>
        </authorList>
    </citation>
    <scope>NUCLEOTIDE SEQUENCE [LARGE SCALE GENOMIC DNA]</scope>
    <source>
        <strain evidence="2">5</strain>
        <tissue evidence="2">Leaf</tissue>
    </source>
</reference>
<feature type="domain" description="Reverse transcriptase zinc-binding" evidence="1">
    <location>
        <begin position="62"/>
        <end position="99"/>
    </location>
</feature>